<accession>A0A1M7K728</accession>
<evidence type="ECO:0000313" key="1">
    <source>
        <dbReference type="EMBL" id="SHM61122.1"/>
    </source>
</evidence>
<proteinExistence type="predicted"/>
<dbReference type="AlphaFoldDB" id="A0A1M7K728"/>
<protein>
    <submittedName>
        <fullName evidence="1">Uncharacterized protein</fullName>
    </submittedName>
</protein>
<gene>
    <name evidence="1" type="ORF">SAMN05878281_1282</name>
</gene>
<name>A0A1M7K728_9FLAO</name>
<organism evidence="1 2">
    <name type="scientific">Salegentibacter salegens</name>
    <dbReference type="NCBI Taxonomy" id="143223"/>
    <lineage>
        <taxon>Bacteria</taxon>
        <taxon>Pseudomonadati</taxon>
        <taxon>Bacteroidota</taxon>
        <taxon>Flavobacteriia</taxon>
        <taxon>Flavobacteriales</taxon>
        <taxon>Flavobacteriaceae</taxon>
        <taxon>Salegentibacter</taxon>
    </lineage>
</organism>
<dbReference type="EMBL" id="LT670848">
    <property type="protein sequence ID" value="SHM61122.1"/>
    <property type="molecule type" value="Genomic_DNA"/>
</dbReference>
<dbReference type="Proteomes" id="UP000190235">
    <property type="component" value="Chromosome I"/>
</dbReference>
<sequence length="63" mass="7522">MRNFKSAHSGVYLMSSIYSSQKFIKEILKISKFLKFRRKGKYFLKNTYFKTTPIPIFSNKYGL</sequence>
<evidence type="ECO:0000313" key="2">
    <source>
        <dbReference type="Proteomes" id="UP000190235"/>
    </source>
</evidence>
<reference evidence="2" key="1">
    <citation type="submission" date="2016-11" db="EMBL/GenBank/DDBJ databases">
        <authorList>
            <person name="Varghese N."/>
            <person name="Submissions S."/>
        </authorList>
    </citation>
    <scope>NUCLEOTIDE SEQUENCE [LARGE SCALE GENOMIC DNA]</scope>
    <source>
        <strain evidence="2">ACAM 48</strain>
    </source>
</reference>
<keyword evidence="2" id="KW-1185">Reference proteome</keyword>